<dbReference type="GO" id="GO:0003727">
    <property type="term" value="F:single-stranded RNA binding"/>
    <property type="evidence" value="ECO:0007669"/>
    <property type="project" value="InterPro"/>
</dbReference>
<evidence type="ECO:0000256" key="4">
    <source>
        <dbReference type="PIRNR" id="PIRNR016821"/>
    </source>
</evidence>
<dbReference type="KEGG" id="tgr:Tgr7_0884"/>
<evidence type="ECO:0000313" key="8">
    <source>
        <dbReference type="Proteomes" id="UP000002383"/>
    </source>
</evidence>
<dbReference type="Pfam" id="PF01479">
    <property type="entry name" value="S4"/>
    <property type="match status" value="1"/>
</dbReference>
<evidence type="ECO:0000256" key="3">
    <source>
        <dbReference type="ARBA" id="ARBA00023125"/>
    </source>
</evidence>
<dbReference type="HOGENOM" id="CLU_101003_2_1_6"/>
<dbReference type="InterPro" id="IPR036986">
    <property type="entry name" value="S4_RNA-bd_sf"/>
</dbReference>
<dbReference type="Gene3D" id="3.10.290.10">
    <property type="entry name" value="RNA-binding S4 domain"/>
    <property type="match status" value="1"/>
</dbReference>
<organism evidence="7 8">
    <name type="scientific">Thioalkalivibrio sulfidiphilus (strain HL-EbGR7)</name>
    <dbReference type="NCBI Taxonomy" id="396588"/>
    <lineage>
        <taxon>Bacteria</taxon>
        <taxon>Pseudomonadati</taxon>
        <taxon>Pseudomonadota</taxon>
        <taxon>Gammaproteobacteria</taxon>
        <taxon>Chromatiales</taxon>
        <taxon>Ectothiorhodospiraceae</taxon>
        <taxon>Thioalkalivibrio</taxon>
    </lineage>
</organism>
<accession>B8GNB4</accession>
<evidence type="ECO:0000313" key="7">
    <source>
        <dbReference type="EMBL" id="ACL71975.1"/>
    </source>
</evidence>
<comment type="similarity">
    <text evidence="1 4">Belongs to the HSP15 family.</text>
</comment>
<dbReference type="eggNOG" id="COG1188">
    <property type="taxonomic scope" value="Bacteria"/>
</dbReference>
<dbReference type="GO" id="GO:0043023">
    <property type="term" value="F:ribosomal large subunit binding"/>
    <property type="evidence" value="ECO:0007669"/>
    <property type="project" value="InterPro"/>
</dbReference>
<evidence type="ECO:0000256" key="2">
    <source>
        <dbReference type="ARBA" id="ARBA00022884"/>
    </source>
</evidence>
<dbReference type="OrthoDB" id="9797176at2"/>
<dbReference type="PROSITE" id="PS50889">
    <property type="entry name" value="S4"/>
    <property type="match status" value="1"/>
</dbReference>
<feature type="domain" description="RNA-binding S4" evidence="6">
    <location>
        <begin position="4"/>
        <end position="69"/>
    </location>
</feature>
<dbReference type="GO" id="GO:0003677">
    <property type="term" value="F:DNA binding"/>
    <property type="evidence" value="ECO:0007669"/>
    <property type="project" value="UniProtKB-KW"/>
</dbReference>
<feature type="compositionally biased region" description="Basic residues" evidence="5">
    <location>
        <begin position="116"/>
        <end position="125"/>
    </location>
</feature>
<feature type="compositionally biased region" description="Basic and acidic residues" evidence="5">
    <location>
        <begin position="80"/>
        <end position="98"/>
    </location>
</feature>
<dbReference type="InterPro" id="IPR025708">
    <property type="entry name" value="HSP15"/>
</dbReference>
<evidence type="ECO:0000256" key="1">
    <source>
        <dbReference type="ARBA" id="ARBA00008396"/>
    </source>
</evidence>
<dbReference type="PIRSF" id="PIRSF016821">
    <property type="entry name" value="HSP15"/>
    <property type="match status" value="1"/>
</dbReference>
<keyword evidence="3 4" id="KW-0238">DNA-binding</keyword>
<dbReference type="GO" id="GO:0034605">
    <property type="term" value="P:cellular response to heat"/>
    <property type="evidence" value="ECO:0007669"/>
    <property type="project" value="InterPro"/>
</dbReference>
<dbReference type="STRING" id="396588.Tgr7_0884"/>
<name>B8GNB4_THISH</name>
<sequence length="125" mass="14559">MDSQRIDKWLWAARFFKTRALAAEAVSGGKVHVGGERVKPARAVRPGEHLRITRGQETWEVEILGLNEQRRPAAEAQRLYAERPESRARREAEAEQRRLLHAATPHMDHRPDKRERRQLRKLLGK</sequence>
<dbReference type="AlphaFoldDB" id="B8GNB4"/>
<evidence type="ECO:0000256" key="5">
    <source>
        <dbReference type="SAM" id="MobiDB-lite"/>
    </source>
</evidence>
<gene>
    <name evidence="7" type="ordered locus">Tgr7_0884</name>
</gene>
<feature type="region of interest" description="Disordered" evidence="5">
    <location>
        <begin position="73"/>
        <end position="125"/>
    </location>
</feature>
<reference evidence="7 8" key="1">
    <citation type="journal article" date="2011" name="Stand. Genomic Sci.">
        <title>Complete genome sequence of 'Thioalkalivibrio sulfidophilus' HL-EbGr7.</title>
        <authorList>
            <person name="Muyzer G."/>
            <person name="Sorokin D.Y."/>
            <person name="Mavromatis K."/>
            <person name="Lapidus A."/>
            <person name="Clum A."/>
            <person name="Ivanova N."/>
            <person name="Pati A."/>
            <person name="d'Haeseleer P."/>
            <person name="Woyke T."/>
            <person name="Kyrpides N.C."/>
        </authorList>
    </citation>
    <scope>NUCLEOTIDE SEQUENCE [LARGE SCALE GENOMIC DNA]</scope>
    <source>
        <strain evidence="7 8">HL-EbGR7</strain>
    </source>
</reference>
<dbReference type="EMBL" id="CP001339">
    <property type="protein sequence ID" value="ACL71975.1"/>
    <property type="molecule type" value="Genomic_DNA"/>
</dbReference>
<keyword evidence="8" id="KW-1185">Reference proteome</keyword>
<dbReference type="InterPro" id="IPR002942">
    <property type="entry name" value="S4_RNA-bd"/>
</dbReference>
<dbReference type="SMART" id="SM00363">
    <property type="entry name" value="S4"/>
    <property type="match status" value="1"/>
</dbReference>
<dbReference type="RefSeq" id="WP_012637463.1">
    <property type="nucleotide sequence ID" value="NC_011901.1"/>
</dbReference>
<dbReference type="Proteomes" id="UP000002383">
    <property type="component" value="Chromosome"/>
</dbReference>
<feature type="compositionally biased region" description="Basic and acidic residues" evidence="5">
    <location>
        <begin position="106"/>
        <end position="115"/>
    </location>
</feature>
<dbReference type="SUPFAM" id="SSF55174">
    <property type="entry name" value="Alpha-L RNA-binding motif"/>
    <property type="match status" value="1"/>
</dbReference>
<proteinExistence type="inferred from homology"/>
<evidence type="ECO:0000259" key="6">
    <source>
        <dbReference type="SMART" id="SM00363"/>
    </source>
</evidence>
<keyword evidence="2 4" id="KW-0694">RNA-binding</keyword>
<protein>
    <recommendedName>
        <fullName evidence="4">Heat shock protein 15</fullName>
    </recommendedName>
</protein>
<dbReference type="CDD" id="cd00165">
    <property type="entry name" value="S4"/>
    <property type="match status" value="1"/>
</dbReference>